<keyword evidence="1" id="KW-1133">Transmembrane helix</keyword>
<reference evidence="2" key="1">
    <citation type="submission" date="2023-06" db="EMBL/GenBank/DDBJ databases">
        <title>Genomic of Agaribacillus aureum.</title>
        <authorList>
            <person name="Wang G."/>
        </authorList>
    </citation>
    <scope>NUCLEOTIDE SEQUENCE</scope>
    <source>
        <strain evidence="2">BMA12</strain>
    </source>
</reference>
<gene>
    <name evidence="2" type="ORF">QQ020_30265</name>
</gene>
<proteinExistence type="predicted"/>
<dbReference type="EMBL" id="JAUJEB010000008">
    <property type="protein sequence ID" value="MDN5216392.1"/>
    <property type="molecule type" value="Genomic_DNA"/>
</dbReference>
<organism evidence="2 3">
    <name type="scientific">Agaribacillus aureus</name>
    <dbReference type="NCBI Taxonomy" id="3051825"/>
    <lineage>
        <taxon>Bacteria</taxon>
        <taxon>Pseudomonadati</taxon>
        <taxon>Bacteroidota</taxon>
        <taxon>Cytophagia</taxon>
        <taxon>Cytophagales</taxon>
        <taxon>Splendidivirgaceae</taxon>
        <taxon>Agaribacillus</taxon>
    </lineage>
</organism>
<name>A0ABT8LHJ6_9BACT</name>
<keyword evidence="3" id="KW-1185">Reference proteome</keyword>
<dbReference type="RefSeq" id="WP_346761728.1">
    <property type="nucleotide sequence ID" value="NZ_JAUJEB010000008.1"/>
</dbReference>
<comment type="caution">
    <text evidence="2">The sequence shown here is derived from an EMBL/GenBank/DDBJ whole genome shotgun (WGS) entry which is preliminary data.</text>
</comment>
<evidence type="ECO:0000256" key="1">
    <source>
        <dbReference type="SAM" id="Phobius"/>
    </source>
</evidence>
<sequence>MKTPVSYGLQTAFFVRGTERIYLFFYFSFILISIVLSPALQAQGPTAVEFRATVYPPVGTAAELSKYGDVPVSLSSGTPNIGIPLGAAQGRQLNVPITLSYYAAGIKVDQVASWVGTGWNLQAGGVITRVIKGLPDETATDGLYRKLTANPPIPVPFKQSLDPSVQADYDLINGTYHSDGVDVQPDLFYFSFMGRSGKLGYDEDGTFYTFPEFDFKFAVNPLSSGSTKWEIIDVSGTRFIFGSDNGTDGIEHVDYFINNGANPPFTNSSIPTAWYLTQIISADGKDIIDLQYTTSTVGYTRPFGYIDEALTTIDCGNPSIISDTEVTGIVTSSGKGVLSKIISDLGTVEFITTSTREDVATGSELQRIEFKDTGNNKIRSVEFTYDTQMSRKRFFLTSLIEKDAAANSLPSYDFTYYLPNPTDDNNLSKSYGRDYWGFFNGFSPIDRGASNTRGKAWSLKSIKYPSGGKTEFDYEAHSYREGISNLLAGGIRVKNIKTFATPSATEPVDEKVYQYTDFQNAKESSGKVKSKPWLSENISYKHFNGGTGPSNYCTVNAEIRQNMGFFGQSTSGSTDYTHVTVFNGNYDTNQDGNISDTERGSLGKTEYEFYHESTDPGIENGVLKKRRDYIRTGSGTSDYQIATEVIYDYELQIGSTKSIMGLEVERLEFARLNGETTEFDWYNYDEFLTKNQYLTKVTNKIYDEGDISRFVETATSYFYEGSDHHMLTREEYTDQNGDIYKTIYKYPPDYTSATGGLLVLQQKHMLDASVETINLKNGRVVSASKTDYTLLNPAEADLNKKRVYPSVSYAAELASPVLLATFEAGNYYSTRVIFNQYTDHGQLKESTGFEGITSSNIFNTDDILLIARVTNAPANKTFYTSFEEGTTSGVTAKTGTKYRSISYTKSGLPSGDYKVSFWARKSGGGNGTISGSGATKTISSSEWQYYEWDLTNVTSVTLNPSGAYLDELRIHPPAALMTTFNYDNQYRRIDQTGANNVTVYLEYDGFGRLVQQKDYKGNLLTEHEYQLGY</sequence>
<evidence type="ECO:0000313" key="3">
    <source>
        <dbReference type="Proteomes" id="UP001172083"/>
    </source>
</evidence>
<keyword evidence="1" id="KW-0472">Membrane</keyword>
<accession>A0ABT8LHJ6</accession>
<protein>
    <recommendedName>
        <fullName evidence="4">YD repeat-containing protein</fullName>
    </recommendedName>
</protein>
<feature type="transmembrane region" description="Helical" evidence="1">
    <location>
        <begin position="21"/>
        <end position="40"/>
    </location>
</feature>
<keyword evidence="1" id="KW-0812">Transmembrane</keyword>
<evidence type="ECO:0008006" key="4">
    <source>
        <dbReference type="Google" id="ProtNLM"/>
    </source>
</evidence>
<dbReference type="Proteomes" id="UP001172083">
    <property type="component" value="Unassembled WGS sequence"/>
</dbReference>
<evidence type="ECO:0000313" key="2">
    <source>
        <dbReference type="EMBL" id="MDN5216392.1"/>
    </source>
</evidence>